<sequence>MRVLVLEGVGLAIPDQIVEAIEGVASSGGPELGPWLPSIFDGRSTPASGRRRALRLRGGARVEVPAAMHIAEVGELLDLPDLLREIGERQGVVGLVELPEALTLVCDPRRLPQVGEAGLVEGAD</sequence>
<evidence type="ECO:0000313" key="2">
    <source>
        <dbReference type="Proteomes" id="UP000237968"/>
    </source>
</evidence>
<comment type="caution">
    <text evidence="1">The sequence shown here is derived from an EMBL/GenBank/DDBJ whole genome shotgun (WGS) entry which is preliminary data.</text>
</comment>
<evidence type="ECO:0008006" key="3">
    <source>
        <dbReference type="Google" id="ProtNLM"/>
    </source>
</evidence>
<dbReference type="RefSeq" id="WP_106390520.1">
    <property type="nucleotide sequence ID" value="NZ_PVNK01000062.1"/>
</dbReference>
<dbReference type="Proteomes" id="UP000237968">
    <property type="component" value="Unassembled WGS sequence"/>
</dbReference>
<accession>A0A2S9YGH9</accession>
<reference evidence="1 2" key="1">
    <citation type="submission" date="2018-03" db="EMBL/GenBank/DDBJ databases">
        <title>Draft Genome Sequences of the Obligatory Marine Myxobacteria Enhygromyxa salina SWB005.</title>
        <authorList>
            <person name="Poehlein A."/>
            <person name="Moghaddam J.A."/>
            <person name="Harms H."/>
            <person name="Alanjari M."/>
            <person name="Koenig G.M."/>
            <person name="Daniel R."/>
            <person name="Schaeberle T.F."/>
        </authorList>
    </citation>
    <scope>NUCLEOTIDE SEQUENCE [LARGE SCALE GENOMIC DNA]</scope>
    <source>
        <strain evidence="1 2">SWB005</strain>
    </source>
</reference>
<gene>
    <name evidence="1" type="ORF">ENSA5_10760</name>
</gene>
<name>A0A2S9YGH9_9BACT</name>
<evidence type="ECO:0000313" key="1">
    <source>
        <dbReference type="EMBL" id="PRQ04116.1"/>
    </source>
</evidence>
<dbReference type="EMBL" id="PVNK01000062">
    <property type="protein sequence ID" value="PRQ04116.1"/>
    <property type="molecule type" value="Genomic_DNA"/>
</dbReference>
<organism evidence="1 2">
    <name type="scientific">Enhygromyxa salina</name>
    <dbReference type="NCBI Taxonomy" id="215803"/>
    <lineage>
        <taxon>Bacteria</taxon>
        <taxon>Pseudomonadati</taxon>
        <taxon>Myxococcota</taxon>
        <taxon>Polyangia</taxon>
        <taxon>Nannocystales</taxon>
        <taxon>Nannocystaceae</taxon>
        <taxon>Enhygromyxa</taxon>
    </lineage>
</organism>
<protein>
    <recommendedName>
        <fullName evidence="3">CheW-like domain-containing protein</fullName>
    </recommendedName>
</protein>
<dbReference type="AlphaFoldDB" id="A0A2S9YGH9"/>
<proteinExistence type="predicted"/>
<dbReference type="OrthoDB" id="9905346at2"/>
<keyword evidence="2" id="KW-1185">Reference proteome</keyword>